<evidence type="ECO:0000313" key="2">
    <source>
        <dbReference type="EMBL" id="MBB3101791.1"/>
    </source>
</evidence>
<organism evidence="2 3">
    <name type="scientific">Azomonas macrocytogenes</name>
    <name type="common">Azotobacter macrocytogenes</name>
    <dbReference type="NCBI Taxonomy" id="69962"/>
    <lineage>
        <taxon>Bacteria</taxon>
        <taxon>Pseudomonadati</taxon>
        <taxon>Pseudomonadota</taxon>
        <taxon>Gammaproteobacteria</taxon>
        <taxon>Pseudomonadales</taxon>
        <taxon>Pseudomonadaceae</taxon>
        <taxon>Azomonas</taxon>
    </lineage>
</organism>
<protein>
    <submittedName>
        <fullName evidence="2">Uncharacterized protein</fullName>
    </submittedName>
</protein>
<gene>
    <name evidence="2" type="ORF">FHR87_000151</name>
</gene>
<feature type="transmembrane region" description="Helical" evidence="1">
    <location>
        <begin position="20"/>
        <end position="47"/>
    </location>
</feature>
<evidence type="ECO:0000313" key="3">
    <source>
        <dbReference type="Proteomes" id="UP000549250"/>
    </source>
</evidence>
<dbReference type="Proteomes" id="UP000549250">
    <property type="component" value="Unassembled WGS sequence"/>
</dbReference>
<keyword evidence="1" id="KW-0812">Transmembrane</keyword>
<reference evidence="2 3" key="1">
    <citation type="submission" date="2020-08" db="EMBL/GenBank/DDBJ databases">
        <title>Genomic Encyclopedia of Type Strains, Phase III (KMG-III): the genomes of soil and plant-associated and newly described type strains.</title>
        <authorList>
            <person name="Whitman W."/>
        </authorList>
    </citation>
    <scope>NUCLEOTIDE SEQUENCE [LARGE SCALE GENOMIC DNA]</scope>
    <source>
        <strain evidence="2 3">CECT 4462</strain>
    </source>
</reference>
<keyword evidence="3" id="KW-1185">Reference proteome</keyword>
<dbReference type="RefSeq" id="WP_183164785.1">
    <property type="nucleotide sequence ID" value="NZ_JACHXI010000001.1"/>
</dbReference>
<sequence>MKSSNGFDARRLRPRTRKNWHLHLGTFCGALLVALGMFLAVIGVSSLLGEAQSLGNLSIGHGAAIALLICCVIPIAGGIFSWRRCRYRLRCHSDELTLSPHLLKRRN</sequence>
<dbReference type="AlphaFoldDB" id="A0A839SWM7"/>
<accession>A0A839SWM7</accession>
<feature type="transmembrane region" description="Helical" evidence="1">
    <location>
        <begin position="59"/>
        <end position="80"/>
    </location>
</feature>
<keyword evidence="1" id="KW-1133">Transmembrane helix</keyword>
<keyword evidence="1" id="KW-0472">Membrane</keyword>
<name>A0A839SWM7_AZOMA</name>
<dbReference type="EMBL" id="JACHXI010000001">
    <property type="protein sequence ID" value="MBB3101791.1"/>
    <property type="molecule type" value="Genomic_DNA"/>
</dbReference>
<proteinExistence type="predicted"/>
<evidence type="ECO:0000256" key="1">
    <source>
        <dbReference type="SAM" id="Phobius"/>
    </source>
</evidence>
<comment type="caution">
    <text evidence="2">The sequence shown here is derived from an EMBL/GenBank/DDBJ whole genome shotgun (WGS) entry which is preliminary data.</text>
</comment>